<evidence type="ECO:0000256" key="1">
    <source>
        <dbReference type="SAM" id="MobiDB-lite"/>
    </source>
</evidence>
<sequence>MVLTLWSLRPRYTQSPDLRKEYGSISSLCTFKINHGGSFTNTVSGRSYIDGLVDHFDSVDMDVFSVHELDDMMAVLGYNDGGIMFYHFMIPKTDLDSGLLPLGTDHEVIQLARRVQFEDNHDKKDVDTGDEHQPKSDVDPVDIMSKESVSEGPWSEGSRSEDNMTYDESEDEEFFVDLENTVDHVDVDMKEFHIHVDEDVEWVQKNTKEASGSGVDFTEGEELEVIDPKSFESPIVDEDNNKERMLRDIRKEKSCYEGVVHQKAFTLRHKFKTKKDVKEYINKHAVETKRDLHFEKNDKTRIRAKCRGVVPNMSGGPWTKSRAGIKDKIVNMKEGKCP</sequence>
<evidence type="ECO:0000313" key="4">
    <source>
        <dbReference type="Proteomes" id="UP001177003"/>
    </source>
</evidence>
<organism evidence="3 4">
    <name type="scientific">Lactuca saligna</name>
    <name type="common">Willowleaf lettuce</name>
    <dbReference type="NCBI Taxonomy" id="75948"/>
    <lineage>
        <taxon>Eukaryota</taxon>
        <taxon>Viridiplantae</taxon>
        <taxon>Streptophyta</taxon>
        <taxon>Embryophyta</taxon>
        <taxon>Tracheophyta</taxon>
        <taxon>Spermatophyta</taxon>
        <taxon>Magnoliopsida</taxon>
        <taxon>eudicotyledons</taxon>
        <taxon>Gunneridae</taxon>
        <taxon>Pentapetalae</taxon>
        <taxon>asterids</taxon>
        <taxon>campanulids</taxon>
        <taxon>Asterales</taxon>
        <taxon>Asteraceae</taxon>
        <taxon>Cichorioideae</taxon>
        <taxon>Cichorieae</taxon>
        <taxon>Lactucinae</taxon>
        <taxon>Lactuca</taxon>
    </lineage>
</organism>
<keyword evidence="4" id="KW-1185">Reference proteome</keyword>
<proteinExistence type="predicted"/>
<dbReference type="Proteomes" id="UP001177003">
    <property type="component" value="Chromosome 9"/>
</dbReference>
<name>A0AA36EQS4_LACSI</name>
<gene>
    <name evidence="3" type="ORF">LSALG_LOCUS42731</name>
</gene>
<feature type="domain" description="PB1-like" evidence="2">
    <location>
        <begin position="29"/>
        <end position="116"/>
    </location>
</feature>
<dbReference type="Pfam" id="PF26130">
    <property type="entry name" value="PB1-like"/>
    <property type="match status" value="1"/>
</dbReference>
<dbReference type="InterPro" id="IPR058594">
    <property type="entry name" value="PB1-like_dom_pln"/>
</dbReference>
<feature type="compositionally biased region" description="Basic and acidic residues" evidence="1">
    <location>
        <begin position="120"/>
        <end position="149"/>
    </location>
</feature>
<dbReference type="EMBL" id="OX465085">
    <property type="protein sequence ID" value="CAI9304348.1"/>
    <property type="molecule type" value="Genomic_DNA"/>
</dbReference>
<dbReference type="AlphaFoldDB" id="A0AA36EQS4"/>
<reference evidence="3" key="1">
    <citation type="submission" date="2023-04" db="EMBL/GenBank/DDBJ databases">
        <authorList>
            <person name="Vijverberg K."/>
            <person name="Xiong W."/>
            <person name="Schranz E."/>
        </authorList>
    </citation>
    <scope>NUCLEOTIDE SEQUENCE</scope>
</reference>
<evidence type="ECO:0000259" key="2">
    <source>
        <dbReference type="Pfam" id="PF26130"/>
    </source>
</evidence>
<accession>A0AA36EQS4</accession>
<evidence type="ECO:0000313" key="3">
    <source>
        <dbReference type="EMBL" id="CAI9304348.1"/>
    </source>
</evidence>
<protein>
    <recommendedName>
        <fullName evidence="2">PB1-like domain-containing protein</fullName>
    </recommendedName>
</protein>
<feature type="region of interest" description="Disordered" evidence="1">
    <location>
        <begin position="120"/>
        <end position="165"/>
    </location>
</feature>